<sequence length="66" mass="7276">MASSTDENNQKVLLCQLYESTQLLTQLGVLISDGLQRLASAQGIFQHLFTSSAFIRLLLIHIIGSE</sequence>
<dbReference type="Proteomes" id="UP000038040">
    <property type="component" value="Unplaced"/>
</dbReference>
<reference evidence="1 3" key="2">
    <citation type="submission" date="2018-11" db="EMBL/GenBank/DDBJ databases">
        <authorList>
            <consortium name="Pathogen Informatics"/>
        </authorList>
    </citation>
    <scope>NUCLEOTIDE SEQUENCE [LARGE SCALE GENOMIC DNA]</scope>
</reference>
<dbReference type="AlphaFoldDB" id="A0A0N4UF37"/>
<evidence type="ECO:0000313" key="1">
    <source>
        <dbReference type="EMBL" id="VDN50996.1"/>
    </source>
</evidence>
<proteinExistence type="predicted"/>
<gene>
    <name evidence="1" type="ORF">DME_LOCUS969</name>
</gene>
<evidence type="ECO:0000313" key="3">
    <source>
        <dbReference type="Proteomes" id="UP000274756"/>
    </source>
</evidence>
<dbReference type="OrthoDB" id="5803720at2759"/>
<dbReference type="EMBL" id="UYYG01000011">
    <property type="protein sequence ID" value="VDN50996.1"/>
    <property type="molecule type" value="Genomic_DNA"/>
</dbReference>
<dbReference type="Proteomes" id="UP000274756">
    <property type="component" value="Unassembled WGS sequence"/>
</dbReference>
<dbReference type="WBParaSite" id="DME_0000603001-mRNA-1">
    <property type="protein sequence ID" value="DME_0000603001-mRNA-1"/>
    <property type="gene ID" value="DME_0000603001"/>
</dbReference>
<organism evidence="2 4">
    <name type="scientific">Dracunculus medinensis</name>
    <name type="common">Guinea worm</name>
    <dbReference type="NCBI Taxonomy" id="318479"/>
    <lineage>
        <taxon>Eukaryota</taxon>
        <taxon>Metazoa</taxon>
        <taxon>Ecdysozoa</taxon>
        <taxon>Nematoda</taxon>
        <taxon>Chromadorea</taxon>
        <taxon>Rhabditida</taxon>
        <taxon>Spirurina</taxon>
        <taxon>Dracunculoidea</taxon>
        <taxon>Dracunculidae</taxon>
        <taxon>Dracunculus</taxon>
    </lineage>
</organism>
<name>A0A0N4UF37_DRAME</name>
<keyword evidence="3" id="KW-1185">Reference proteome</keyword>
<reference evidence="4" key="1">
    <citation type="submission" date="2017-02" db="UniProtKB">
        <authorList>
            <consortium name="WormBaseParasite"/>
        </authorList>
    </citation>
    <scope>IDENTIFICATION</scope>
</reference>
<evidence type="ECO:0000313" key="2">
    <source>
        <dbReference type="Proteomes" id="UP000038040"/>
    </source>
</evidence>
<evidence type="ECO:0000313" key="4">
    <source>
        <dbReference type="WBParaSite" id="DME_0000603001-mRNA-1"/>
    </source>
</evidence>
<protein>
    <submittedName>
        <fullName evidence="1 4">Uncharacterized protein</fullName>
    </submittedName>
</protein>
<accession>A0A0N4UF37</accession>